<dbReference type="AlphaFoldDB" id="A0A084U6C4"/>
<dbReference type="InterPro" id="IPR011342">
    <property type="entry name" value="Shikimate_DH"/>
</dbReference>
<dbReference type="Gene3D" id="3.40.50.720">
    <property type="entry name" value="NAD(P)-binding Rossmann-like Domain"/>
    <property type="match status" value="1"/>
</dbReference>
<dbReference type="OrthoDB" id="9792692at2"/>
<keyword evidence="13" id="KW-1185">Reference proteome</keyword>
<keyword evidence="5 8" id="KW-0560">Oxidoreductase</keyword>
<dbReference type="InterPro" id="IPR036291">
    <property type="entry name" value="NAD(P)-bd_dom_sf"/>
</dbReference>
<comment type="similarity">
    <text evidence="8">Belongs to the shikimate dehydrogenase family.</text>
</comment>
<feature type="domain" description="Shikimate dehydrogenase substrate binding N-terminal" evidence="10">
    <location>
        <begin position="10"/>
        <end position="92"/>
    </location>
</feature>
<dbReference type="NCBIfam" id="NF001312">
    <property type="entry name" value="PRK00258.1-4"/>
    <property type="match status" value="1"/>
</dbReference>
<keyword evidence="4 8" id="KW-0521">NADP</keyword>
<dbReference type="SUPFAM" id="SSF51735">
    <property type="entry name" value="NAD(P)-binding Rossmann-fold domains"/>
    <property type="match status" value="1"/>
</dbReference>
<evidence type="ECO:0000259" key="10">
    <source>
        <dbReference type="Pfam" id="PF08501"/>
    </source>
</evidence>
<dbReference type="NCBIfam" id="TIGR00507">
    <property type="entry name" value="aroE"/>
    <property type="match status" value="1"/>
</dbReference>
<dbReference type="GO" id="GO:0050661">
    <property type="term" value="F:NADP binding"/>
    <property type="evidence" value="ECO:0007669"/>
    <property type="project" value="InterPro"/>
</dbReference>
<feature type="domain" description="Quinate/shikimate 5-dehydrogenase/glutamyl-tRNA reductase" evidence="9">
    <location>
        <begin position="123"/>
        <end position="194"/>
    </location>
</feature>
<dbReference type="CDD" id="cd01065">
    <property type="entry name" value="NAD_bind_Shikimate_DH"/>
    <property type="match status" value="1"/>
</dbReference>
<comment type="caution">
    <text evidence="8">Lacks conserved residue(s) required for the propagation of feature annotation.</text>
</comment>
<dbReference type="Pfam" id="PF18317">
    <property type="entry name" value="SDH_C"/>
    <property type="match status" value="1"/>
</dbReference>
<reference evidence="12 13" key="1">
    <citation type="submission" date="2014-05" db="EMBL/GenBank/DDBJ databases">
        <title>Draft Genome Sequence of Nitratireductor basaltis Strain UMTGB225, A Marine Bacterium Isolated from Green Barrel Tunicate.</title>
        <authorList>
            <person name="Gan H.Y."/>
        </authorList>
    </citation>
    <scope>NUCLEOTIDE SEQUENCE [LARGE SCALE GENOMIC DNA]</scope>
    <source>
        <strain evidence="12 13">UMTGB225</strain>
    </source>
</reference>
<dbReference type="Pfam" id="PF01488">
    <property type="entry name" value="Shikimate_DH"/>
    <property type="match status" value="1"/>
</dbReference>
<feature type="binding site" evidence="8">
    <location>
        <begin position="18"/>
        <end position="20"/>
    </location>
    <ligand>
        <name>shikimate</name>
        <dbReference type="ChEBI" id="CHEBI:36208"/>
    </ligand>
</feature>
<evidence type="ECO:0000256" key="4">
    <source>
        <dbReference type="ARBA" id="ARBA00022857"/>
    </source>
</evidence>
<dbReference type="Proteomes" id="UP000053675">
    <property type="component" value="Unassembled WGS sequence"/>
</dbReference>
<protein>
    <recommendedName>
        <fullName evidence="2 8">Shikimate dehydrogenase (NADP(+))</fullName>
        <shortName evidence="8">SDH</shortName>
        <ecNumber evidence="2 8">1.1.1.25</ecNumber>
    </recommendedName>
</protein>
<evidence type="ECO:0000259" key="11">
    <source>
        <dbReference type="Pfam" id="PF18317"/>
    </source>
</evidence>
<comment type="subunit">
    <text evidence="8">Homodimer.</text>
</comment>
<evidence type="ECO:0000256" key="5">
    <source>
        <dbReference type="ARBA" id="ARBA00023002"/>
    </source>
</evidence>
<comment type="pathway">
    <text evidence="1 8">Metabolic intermediate biosynthesis; chorismate biosynthesis; chorismate from D-erythrose 4-phosphate and phosphoenolpyruvate: step 4/7.</text>
</comment>
<feature type="binding site" evidence="8">
    <location>
        <begin position="130"/>
        <end position="134"/>
    </location>
    <ligand>
        <name>NADP(+)</name>
        <dbReference type="ChEBI" id="CHEBI:58349"/>
    </ligand>
</feature>
<dbReference type="SUPFAM" id="SSF53223">
    <property type="entry name" value="Aminoacid dehydrogenase-like, N-terminal domain"/>
    <property type="match status" value="1"/>
</dbReference>
<keyword evidence="6 8" id="KW-0057">Aromatic amino acid biosynthesis</keyword>
<evidence type="ECO:0000256" key="6">
    <source>
        <dbReference type="ARBA" id="ARBA00023141"/>
    </source>
</evidence>
<feature type="active site" description="Proton acceptor" evidence="8">
    <location>
        <position position="69"/>
    </location>
</feature>
<dbReference type="InterPro" id="IPR041121">
    <property type="entry name" value="SDH_C"/>
</dbReference>
<dbReference type="PANTHER" id="PTHR21089:SF1">
    <property type="entry name" value="BIFUNCTIONAL 3-DEHYDROQUINATE DEHYDRATASE_SHIKIMATE DEHYDROGENASE, CHLOROPLASTIC"/>
    <property type="match status" value="1"/>
</dbReference>
<feature type="binding site" evidence="8">
    <location>
        <position position="242"/>
    </location>
    <ligand>
        <name>NADP(+)</name>
        <dbReference type="ChEBI" id="CHEBI:58349"/>
    </ligand>
</feature>
<comment type="catalytic activity">
    <reaction evidence="7 8">
        <text>shikimate + NADP(+) = 3-dehydroshikimate + NADPH + H(+)</text>
        <dbReference type="Rhea" id="RHEA:17737"/>
        <dbReference type="ChEBI" id="CHEBI:15378"/>
        <dbReference type="ChEBI" id="CHEBI:16630"/>
        <dbReference type="ChEBI" id="CHEBI:36208"/>
        <dbReference type="ChEBI" id="CHEBI:57783"/>
        <dbReference type="ChEBI" id="CHEBI:58349"/>
        <dbReference type="EC" id="1.1.1.25"/>
    </reaction>
</comment>
<dbReference type="GO" id="GO:0004764">
    <property type="term" value="F:shikimate 3-dehydrogenase (NADP+) activity"/>
    <property type="evidence" value="ECO:0007669"/>
    <property type="project" value="UniProtKB-UniRule"/>
</dbReference>
<evidence type="ECO:0000313" key="12">
    <source>
        <dbReference type="EMBL" id="KFB08510.1"/>
    </source>
</evidence>
<dbReference type="Pfam" id="PF08501">
    <property type="entry name" value="Shikimate_dh_N"/>
    <property type="match status" value="1"/>
</dbReference>
<feature type="binding site" evidence="8">
    <location>
        <position position="65"/>
    </location>
    <ligand>
        <name>shikimate</name>
        <dbReference type="ChEBI" id="CHEBI:36208"/>
    </ligand>
</feature>
<feature type="binding site" evidence="8">
    <location>
        <position position="221"/>
    </location>
    <ligand>
        <name>shikimate</name>
        <dbReference type="ChEBI" id="CHEBI:36208"/>
    </ligand>
</feature>
<evidence type="ECO:0000256" key="2">
    <source>
        <dbReference type="ARBA" id="ARBA00012962"/>
    </source>
</evidence>
<dbReference type="InterPro" id="IPR013708">
    <property type="entry name" value="Shikimate_DH-bd_N"/>
</dbReference>
<comment type="caution">
    <text evidence="12">The sequence shown here is derived from an EMBL/GenBank/DDBJ whole genome shotgun (WGS) entry which is preliminary data.</text>
</comment>
<evidence type="ECO:0000256" key="3">
    <source>
        <dbReference type="ARBA" id="ARBA00022605"/>
    </source>
</evidence>
<dbReference type="Gene3D" id="3.40.50.10860">
    <property type="entry name" value="Leucine Dehydrogenase, chain A, domain 1"/>
    <property type="match status" value="1"/>
</dbReference>
<dbReference type="HAMAP" id="MF_00222">
    <property type="entry name" value="Shikimate_DH_AroE"/>
    <property type="match status" value="1"/>
</dbReference>
<gene>
    <name evidence="8 12" type="primary">aroE</name>
    <name evidence="12" type="ORF">EL18_02761</name>
</gene>
<dbReference type="EMBL" id="JMQM01000002">
    <property type="protein sequence ID" value="KFB08510.1"/>
    <property type="molecule type" value="Genomic_DNA"/>
</dbReference>
<dbReference type="GO" id="GO:0009423">
    <property type="term" value="P:chorismate biosynthetic process"/>
    <property type="evidence" value="ECO:0007669"/>
    <property type="project" value="UniProtKB-UniRule"/>
</dbReference>
<dbReference type="PATRIC" id="fig|472175.3.peg.2754"/>
<feature type="binding site" evidence="8">
    <location>
        <position position="90"/>
    </location>
    <ligand>
        <name>shikimate</name>
        <dbReference type="ChEBI" id="CHEBI:36208"/>
    </ligand>
</feature>
<dbReference type="GO" id="GO:0008652">
    <property type="term" value="P:amino acid biosynthetic process"/>
    <property type="evidence" value="ECO:0007669"/>
    <property type="project" value="UniProtKB-KW"/>
</dbReference>
<organism evidence="12 13">
    <name type="scientific">Nitratireductor basaltis</name>
    <dbReference type="NCBI Taxonomy" id="472175"/>
    <lineage>
        <taxon>Bacteria</taxon>
        <taxon>Pseudomonadati</taxon>
        <taxon>Pseudomonadota</taxon>
        <taxon>Alphaproteobacteria</taxon>
        <taxon>Hyphomicrobiales</taxon>
        <taxon>Phyllobacteriaceae</taxon>
        <taxon>Nitratireductor</taxon>
    </lineage>
</organism>
<feature type="domain" description="SDH C-terminal" evidence="11">
    <location>
        <begin position="242"/>
        <end position="264"/>
    </location>
</feature>
<dbReference type="InterPro" id="IPR022893">
    <property type="entry name" value="Shikimate_DH_fam"/>
</dbReference>
<dbReference type="STRING" id="472175.EL18_02761"/>
<dbReference type="InterPro" id="IPR046346">
    <property type="entry name" value="Aminoacid_DH-like_N_sf"/>
</dbReference>
<dbReference type="PANTHER" id="PTHR21089">
    <property type="entry name" value="SHIKIMATE DEHYDROGENASE"/>
    <property type="match status" value="1"/>
</dbReference>
<evidence type="ECO:0000313" key="13">
    <source>
        <dbReference type="Proteomes" id="UP000053675"/>
    </source>
</evidence>
<feature type="binding site" evidence="8">
    <location>
        <begin position="154"/>
        <end position="159"/>
    </location>
    <ligand>
        <name>NADP(+)</name>
        <dbReference type="ChEBI" id="CHEBI:58349"/>
    </ligand>
</feature>
<name>A0A084U6C4_9HYPH</name>
<dbReference type="GO" id="GO:0005829">
    <property type="term" value="C:cytosol"/>
    <property type="evidence" value="ECO:0007669"/>
    <property type="project" value="TreeGrafter"/>
</dbReference>
<dbReference type="RefSeq" id="WP_036485361.1">
    <property type="nucleotide sequence ID" value="NZ_JMQM01000002.1"/>
</dbReference>
<dbReference type="InterPro" id="IPR006151">
    <property type="entry name" value="Shikm_DH/Glu-tRNA_Rdtase"/>
</dbReference>
<dbReference type="GO" id="GO:0009073">
    <property type="term" value="P:aromatic amino acid family biosynthetic process"/>
    <property type="evidence" value="ECO:0007669"/>
    <property type="project" value="UniProtKB-KW"/>
</dbReference>
<dbReference type="eggNOG" id="COG0169">
    <property type="taxonomic scope" value="Bacteria"/>
</dbReference>
<dbReference type="EC" id="1.1.1.25" evidence="2 8"/>
<comment type="function">
    <text evidence="8">Involved in the biosynthesis of the chorismate, which leads to the biosynthesis of aromatic amino acids. Catalyzes the reversible NADPH linked reduction of 3-dehydroshikimate (DHSA) to yield shikimate (SA).</text>
</comment>
<dbReference type="GO" id="GO:0019632">
    <property type="term" value="P:shikimate metabolic process"/>
    <property type="evidence" value="ECO:0007669"/>
    <property type="project" value="InterPro"/>
</dbReference>
<feature type="binding site" evidence="8">
    <location>
        <position position="249"/>
    </location>
    <ligand>
        <name>shikimate</name>
        <dbReference type="ChEBI" id="CHEBI:36208"/>
    </ligand>
</feature>
<accession>A0A084U6C4</accession>
<sequence length="280" mass="30402">MAEAPIKAFVCGHPIKHSRSPLIHGYWLEKHGLQGSYEAVDIAPVDFPSFLRSLEELGYAGGNVTLPHKEAAFRHAEKLDGAAERIGAVNTLWLEGGHLCGSNTDAYGFAANLDQQLPGWDSARTAMVLGAGGAARAVVHALQERGFDEVRIVNRTQARARDLQMRFGGSTSSHGWDEIEKLLPSTDLLVNTTSLGMAGSALLDISLDGLPDHAIVSDIVYVPLKTRLLKDAEARNLRTAEGLGMLLHQAVAAFERWFEVKPEVTDELRQRIVHDLGGAK</sequence>
<dbReference type="UniPathway" id="UPA00053">
    <property type="reaction ID" value="UER00087"/>
</dbReference>
<evidence type="ECO:0000256" key="7">
    <source>
        <dbReference type="ARBA" id="ARBA00049442"/>
    </source>
</evidence>
<feature type="binding site" evidence="8">
    <location>
        <position position="219"/>
    </location>
    <ligand>
        <name>NADP(+)</name>
        <dbReference type="ChEBI" id="CHEBI:58349"/>
    </ligand>
</feature>
<evidence type="ECO:0000259" key="9">
    <source>
        <dbReference type="Pfam" id="PF01488"/>
    </source>
</evidence>
<evidence type="ECO:0000256" key="1">
    <source>
        <dbReference type="ARBA" id="ARBA00004871"/>
    </source>
</evidence>
<keyword evidence="3 8" id="KW-0028">Amino-acid biosynthesis</keyword>
<proteinExistence type="inferred from homology"/>
<evidence type="ECO:0000256" key="8">
    <source>
        <dbReference type="HAMAP-Rule" id="MF_00222"/>
    </source>
</evidence>
<feature type="binding site" evidence="8">
    <location>
        <position position="105"/>
    </location>
    <ligand>
        <name>shikimate</name>
        <dbReference type="ChEBI" id="CHEBI:36208"/>
    </ligand>
</feature>